<sequence>MTQWPAVIALDLSFPQTLVVTVVGALVTALAAVAAGYVAANSLRQKRKDADEAATARQAALSRDFGIRSELAERTAVCAATMYINCQDAGRHLRTTAFRRSRILGRLDEAYRRFSVDSRALETLLELRFGTAALRPEQSSTAGGGAVVMYWHQVRDLLTLYYFNLRGGYPGRVLEGNSIDDDGAFHAGFDAVAFGATTERGLAEMRAKIRKEYDAALVNFVGALRADPILNR</sequence>
<keyword evidence="1" id="KW-0812">Transmembrane</keyword>
<evidence type="ECO:0000313" key="3">
    <source>
        <dbReference type="Proteomes" id="UP001501490"/>
    </source>
</evidence>
<keyword evidence="3" id="KW-1185">Reference proteome</keyword>
<reference evidence="3" key="1">
    <citation type="journal article" date="2019" name="Int. J. Syst. Evol. Microbiol.">
        <title>The Global Catalogue of Microorganisms (GCM) 10K type strain sequencing project: providing services to taxonomists for standard genome sequencing and annotation.</title>
        <authorList>
            <consortium name="The Broad Institute Genomics Platform"/>
            <consortium name="The Broad Institute Genome Sequencing Center for Infectious Disease"/>
            <person name="Wu L."/>
            <person name="Ma J."/>
        </authorList>
    </citation>
    <scope>NUCLEOTIDE SEQUENCE [LARGE SCALE GENOMIC DNA]</scope>
    <source>
        <strain evidence="3">JCM 16929</strain>
    </source>
</reference>
<comment type="caution">
    <text evidence="2">The sequence shown here is derived from an EMBL/GenBank/DDBJ whole genome shotgun (WGS) entry which is preliminary data.</text>
</comment>
<organism evidence="2 3">
    <name type="scientific">Microlunatus ginsengisoli</name>
    <dbReference type="NCBI Taxonomy" id="363863"/>
    <lineage>
        <taxon>Bacteria</taxon>
        <taxon>Bacillati</taxon>
        <taxon>Actinomycetota</taxon>
        <taxon>Actinomycetes</taxon>
        <taxon>Propionibacteriales</taxon>
        <taxon>Propionibacteriaceae</taxon>
        <taxon>Microlunatus</taxon>
    </lineage>
</organism>
<evidence type="ECO:0000313" key="2">
    <source>
        <dbReference type="EMBL" id="GAA3635152.1"/>
    </source>
</evidence>
<keyword evidence="1" id="KW-0472">Membrane</keyword>
<keyword evidence="1" id="KW-1133">Transmembrane helix</keyword>
<proteinExistence type="predicted"/>
<dbReference type="Proteomes" id="UP001501490">
    <property type="component" value="Unassembled WGS sequence"/>
</dbReference>
<name>A0ABP7AM22_9ACTN</name>
<dbReference type="EMBL" id="BAABAB010000036">
    <property type="protein sequence ID" value="GAA3635152.1"/>
    <property type="molecule type" value="Genomic_DNA"/>
</dbReference>
<evidence type="ECO:0000256" key="1">
    <source>
        <dbReference type="SAM" id="Phobius"/>
    </source>
</evidence>
<feature type="transmembrane region" description="Helical" evidence="1">
    <location>
        <begin position="18"/>
        <end position="40"/>
    </location>
</feature>
<evidence type="ECO:0008006" key="4">
    <source>
        <dbReference type="Google" id="ProtNLM"/>
    </source>
</evidence>
<accession>A0ABP7AM22</accession>
<gene>
    <name evidence="2" type="ORF">GCM10022236_42190</name>
</gene>
<protein>
    <recommendedName>
        <fullName evidence="4">DUF4760 domain-containing protein</fullName>
    </recommendedName>
</protein>